<dbReference type="CDD" id="cd06267">
    <property type="entry name" value="PBP1_LacI_sugar_binding-like"/>
    <property type="match status" value="1"/>
</dbReference>
<protein>
    <submittedName>
        <fullName evidence="5">Catabolite control protein A</fullName>
    </submittedName>
</protein>
<keyword evidence="1" id="KW-0805">Transcription regulation</keyword>
<dbReference type="InterPro" id="IPR000843">
    <property type="entry name" value="HTH_LacI"/>
</dbReference>
<dbReference type="Pfam" id="PF00356">
    <property type="entry name" value="LacI"/>
    <property type="match status" value="1"/>
</dbReference>
<dbReference type="SMART" id="SM00354">
    <property type="entry name" value="HTH_LACI"/>
    <property type="match status" value="1"/>
</dbReference>
<sequence length="350" mass="38146">MRASTDRERGIVATTMRTVALAAGVSIKTVSNVINDYPHIREDTRQRVLEVIETLGYQPNLSARGLRSGRTGAISLVIPDLRNVYFAELADSVMTAAAKRGLVVMIEQSGGDRERELEILRGPRMRMVDGILYSVLALGQEDAELVDVPTPVVLLGERIFGGPTDHVTMKNVEAARAATEHMLATGRRRILAFGAHENEVIGSAGLRLRGFRQAFDAAGLHHDDALVVDVGNWHRGDGAEAMRAVLASGVAFDAVVAFNDAIALGAMRVMQEAGLRIPDDVAVIGFDNIEETRYSLPTLSTIDPGREEIAETAVRLLMERINGSEERIAPREIEVDFRVIQRESSTVTVL</sequence>
<dbReference type="Gene3D" id="3.40.50.2300">
    <property type="match status" value="2"/>
</dbReference>
<proteinExistence type="predicted"/>
<evidence type="ECO:0000259" key="4">
    <source>
        <dbReference type="PROSITE" id="PS50932"/>
    </source>
</evidence>
<evidence type="ECO:0000256" key="2">
    <source>
        <dbReference type="ARBA" id="ARBA00023125"/>
    </source>
</evidence>
<name>A0A1J5R4J8_9ZZZZ</name>
<dbReference type="PANTHER" id="PTHR30146:SF109">
    <property type="entry name" value="HTH-TYPE TRANSCRIPTIONAL REGULATOR GALS"/>
    <property type="match status" value="1"/>
</dbReference>
<dbReference type="EMBL" id="MLJW01000735">
    <property type="protein sequence ID" value="OIQ83109.1"/>
    <property type="molecule type" value="Genomic_DNA"/>
</dbReference>
<dbReference type="Gene3D" id="1.10.260.40">
    <property type="entry name" value="lambda repressor-like DNA-binding domains"/>
    <property type="match status" value="1"/>
</dbReference>
<dbReference type="SUPFAM" id="SSF53822">
    <property type="entry name" value="Periplasmic binding protein-like I"/>
    <property type="match status" value="1"/>
</dbReference>
<dbReference type="GO" id="GO:0003700">
    <property type="term" value="F:DNA-binding transcription factor activity"/>
    <property type="evidence" value="ECO:0007669"/>
    <property type="project" value="TreeGrafter"/>
</dbReference>
<feature type="domain" description="HTH lacI-type" evidence="4">
    <location>
        <begin position="14"/>
        <end position="68"/>
    </location>
</feature>
<accession>A0A1J5R4J8</accession>
<evidence type="ECO:0000256" key="3">
    <source>
        <dbReference type="ARBA" id="ARBA00023163"/>
    </source>
</evidence>
<reference evidence="5" key="1">
    <citation type="submission" date="2016-10" db="EMBL/GenBank/DDBJ databases">
        <title>Sequence of Gallionella enrichment culture.</title>
        <authorList>
            <person name="Poehlein A."/>
            <person name="Muehling M."/>
            <person name="Daniel R."/>
        </authorList>
    </citation>
    <scope>NUCLEOTIDE SEQUENCE</scope>
</reference>
<dbReference type="SUPFAM" id="SSF47413">
    <property type="entry name" value="lambda repressor-like DNA-binding domains"/>
    <property type="match status" value="1"/>
</dbReference>
<organism evidence="5">
    <name type="scientific">mine drainage metagenome</name>
    <dbReference type="NCBI Taxonomy" id="410659"/>
    <lineage>
        <taxon>unclassified sequences</taxon>
        <taxon>metagenomes</taxon>
        <taxon>ecological metagenomes</taxon>
    </lineage>
</organism>
<evidence type="ECO:0000256" key="1">
    <source>
        <dbReference type="ARBA" id="ARBA00023015"/>
    </source>
</evidence>
<evidence type="ECO:0000313" key="5">
    <source>
        <dbReference type="EMBL" id="OIQ83109.1"/>
    </source>
</evidence>
<dbReference type="InterPro" id="IPR010982">
    <property type="entry name" value="Lambda_DNA-bd_dom_sf"/>
</dbReference>
<dbReference type="AlphaFoldDB" id="A0A1J5R4J8"/>
<dbReference type="CDD" id="cd01392">
    <property type="entry name" value="HTH_LacI"/>
    <property type="match status" value="1"/>
</dbReference>
<comment type="caution">
    <text evidence="5">The sequence shown here is derived from an EMBL/GenBank/DDBJ whole genome shotgun (WGS) entry which is preliminary data.</text>
</comment>
<dbReference type="InterPro" id="IPR046335">
    <property type="entry name" value="LacI/GalR-like_sensor"/>
</dbReference>
<dbReference type="Pfam" id="PF13377">
    <property type="entry name" value="Peripla_BP_3"/>
    <property type="match status" value="1"/>
</dbReference>
<gene>
    <name evidence="5" type="primary">ccpA_5</name>
    <name evidence="5" type="ORF">GALL_351040</name>
</gene>
<dbReference type="PANTHER" id="PTHR30146">
    <property type="entry name" value="LACI-RELATED TRANSCRIPTIONAL REPRESSOR"/>
    <property type="match status" value="1"/>
</dbReference>
<keyword evidence="3" id="KW-0804">Transcription</keyword>
<dbReference type="PROSITE" id="PS50932">
    <property type="entry name" value="HTH_LACI_2"/>
    <property type="match status" value="1"/>
</dbReference>
<dbReference type="InterPro" id="IPR028082">
    <property type="entry name" value="Peripla_BP_I"/>
</dbReference>
<keyword evidence="2" id="KW-0238">DNA-binding</keyword>
<dbReference type="GO" id="GO:0000976">
    <property type="term" value="F:transcription cis-regulatory region binding"/>
    <property type="evidence" value="ECO:0007669"/>
    <property type="project" value="TreeGrafter"/>
</dbReference>